<protein>
    <recommendedName>
        <fullName evidence="1">DUF1559 domain-containing protein</fullName>
    </recommendedName>
</protein>
<gene>
    <name evidence="2" type="ORF">C5Y96_13280</name>
</gene>
<sequence>MQEGDWKFLWRMIGFMAMLAFCGGLLLPSTGGHPGASRHSEVMNDLKQIVLVYQLKANSDPYNRVPPVAIVDPNGQPLLSWRVLLLPQMDEQELFEQFDLTKPWDSPENLPLVEKMPDLFASPFAEQATKQGKTPYKAIANDDELWSTAWPRPGEDLKLSKFKDGLSHTAMVVEDLTNPVIWTKPEDITPSEYLQILDHGQWSSKTFFIGFADGSVRPFKDPTEEEILPLMYANDGRVPKD</sequence>
<comment type="caution">
    <text evidence="2">The sequence shown here is derived from an EMBL/GenBank/DDBJ whole genome shotgun (WGS) entry which is preliminary data.</text>
</comment>
<dbReference type="AlphaFoldDB" id="A0A2S8FGK2"/>
<feature type="domain" description="DUF1559" evidence="1">
    <location>
        <begin position="36"/>
        <end position="181"/>
    </location>
</feature>
<dbReference type="Proteomes" id="UP000240009">
    <property type="component" value="Unassembled WGS sequence"/>
</dbReference>
<dbReference type="RefSeq" id="WP_105354038.1">
    <property type="nucleotide sequence ID" value="NZ_PUIA01000037.1"/>
</dbReference>
<dbReference type="PANTHER" id="PTHR30093">
    <property type="entry name" value="GENERAL SECRETION PATHWAY PROTEIN G"/>
    <property type="match status" value="1"/>
</dbReference>
<dbReference type="InterPro" id="IPR011453">
    <property type="entry name" value="DUF1559"/>
</dbReference>
<dbReference type="EMBL" id="PUIA01000037">
    <property type="protein sequence ID" value="PQO31308.1"/>
    <property type="molecule type" value="Genomic_DNA"/>
</dbReference>
<accession>A0A2S8FGK2</accession>
<evidence type="ECO:0000313" key="3">
    <source>
        <dbReference type="Proteomes" id="UP000240009"/>
    </source>
</evidence>
<evidence type="ECO:0000259" key="1">
    <source>
        <dbReference type="Pfam" id="PF07596"/>
    </source>
</evidence>
<dbReference type="OrthoDB" id="285651at2"/>
<dbReference type="Pfam" id="PF07596">
    <property type="entry name" value="SBP_bac_10"/>
    <property type="match status" value="1"/>
</dbReference>
<organism evidence="2 3">
    <name type="scientific">Blastopirellula marina</name>
    <dbReference type="NCBI Taxonomy" id="124"/>
    <lineage>
        <taxon>Bacteria</taxon>
        <taxon>Pseudomonadati</taxon>
        <taxon>Planctomycetota</taxon>
        <taxon>Planctomycetia</taxon>
        <taxon>Pirellulales</taxon>
        <taxon>Pirellulaceae</taxon>
        <taxon>Blastopirellula</taxon>
    </lineage>
</organism>
<proteinExistence type="predicted"/>
<evidence type="ECO:0000313" key="2">
    <source>
        <dbReference type="EMBL" id="PQO31308.1"/>
    </source>
</evidence>
<reference evidence="2 3" key="1">
    <citation type="submission" date="2018-02" db="EMBL/GenBank/DDBJ databases">
        <title>Comparative genomes isolates from brazilian mangrove.</title>
        <authorList>
            <person name="Araujo J.E."/>
            <person name="Taketani R.G."/>
            <person name="Silva M.C.P."/>
            <person name="Loureco M.V."/>
            <person name="Andreote F.D."/>
        </authorList>
    </citation>
    <scope>NUCLEOTIDE SEQUENCE [LARGE SCALE GENOMIC DNA]</scope>
    <source>
        <strain evidence="2 3">HEX-2 MGV</strain>
    </source>
</reference>
<dbReference type="PANTHER" id="PTHR30093:SF2">
    <property type="entry name" value="TYPE II SECRETION SYSTEM PROTEIN H"/>
    <property type="match status" value="1"/>
</dbReference>
<name>A0A2S8FGK2_9BACT</name>